<accession>A0A430FDN3</accession>
<protein>
    <recommendedName>
        <fullName evidence="3">DUF559 domain-containing protein</fullName>
    </recommendedName>
</protein>
<evidence type="ECO:0000313" key="2">
    <source>
        <dbReference type="Proteomes" id="UP000288607"/>
    </source>
</evidence>
<evidence type="ECO:0008006" key="3">
    <source>
        <dbReference type="Google" id="ProtNLM"/>
    </source>
</evidence>
<keyword evidence="2" id="KW-1185">Reference proteome</keyword>
<proteinExistence type="predicted"/>
<evidence type="ECO:0000313" key="1">
    <source>
        <dbReference type="EMBL" id="RSX50930.1"/>
    </source>
</evidence>
<dbReference type="AlphaFoldDB" id="A0A430FDN3"/>
<dbReference type="EMBL" id="QXGJ01000005">
    <property type="protein sequence ID" value="RSX50930.1"/>
    <property type="molecule type" value="Genomic_DNA"/>
</dbReference>
<comment type="caution">
    <text evidence="1">The sequence shown here is derived from an EMBL/GenBank/DDBJ whole genome shotgun (WGS) entry which is preliminary data.</text>
</comment>
<name>A0A430FDN3_9BIFI</name>
<organism evidence="1 2">
    <name type="scientific">Bifidobacterium callimiconis</name>
    <dbReference type="NCBI Taxonomy" id="2306973"/>
    <lineage>
        <taxon>Bacteria</taxon>
        <taxon>Bacillati</taxon>
        <taxon>Actinomycetota</taxon>
        <taxon>Actinomycetes</taxon>
        <taxon>Bifidobacteriales</taxon>
        <taxon>Bifidobacteriaceae</taxon>
        <taxon>Bifidobacterium</taxon>
    </lineage>
</organism>
<gene>
    <name evidence="1" type="ORF">D2E23_1221</name>
</gene>
<dbReference type="Proteomes" id="UP000288607">
    <property type="component" value="Unassembled WGS sequence"/>
</dbReference>
<sequence length="313" mass="35089">MAHAPTLAAMYELTGIPSTDLLASRLAATQQTTISRLQPLLPKLPGTAVFSHTTACALLGITPPKHHKLADGVHVTVADPTDRRPYLAGVIWHTWPLITMLPIVTEVSGIPCLRPEALLAQMAAHLDFEGLAIFGDSLLCRNDDLKRSSIKELRNFAAAGGAFRGKRRFKRVLPVLREDTDSPMESALRISTIQYGLPGPDVNFPIETNDRMNHADMGYPDYKIILEYDGRHHLANERQWEADWEKRNRWTAAGWHTFVATAATLRSEDAMLAFMKNIGITFQRQGVDIQVREKPLSLWDACDMRRTNQSFRL</sequence>
<reference evidence="1 2" key="1">
    <citation type="submission" date="2018-09" db="EMBL/GenBank/DDBJ databases">
        <title>Characterization of the phylogenetic diversity of five novel species belonging to the genus Bifidobacterium.</title>
        <authorList>
            <person name="Lugli G.A."/>
            <person name="Duranti S."/>
            <person name="Milani C."/>
        </authorList>
    </citation>
    <scope>NUCLEOTIDE SEQUENCE [LARGE SCALE GENOMIC DNA]</scope>
    <source>
        <strain evidence="1 2">2028B</strain>
    </source>
</reference>